<keyword evidence="3" id="KW-0165">Cleavage on pair of basic residues</keyword>
<dbReference type="PANTHER" id="PTHR13647:SF4">
    <property type="entry name" value="INSULIN-LIKE PEPTIDE 1-RELATED"/>
    <property type="match status" value="1"/>
</dbReference>
<dbReference type="PROSITE" id="PS00262">
    <property type="entry name" value="INSULIN"/>
    <property type="match status" value="1"/>
</dbReference>
<evidence type="ECO:0000256" key="3">
    <source>
        <dbReference type="ARBA" id="ARBA00022685"/>
    </source>
</evidence>
<evidence type="ECO:0000256" key="2">
    <source>
        <dbReference type="ARBA" id="ARBA00011207"/>
    </source>
</evidence>
<protein>
    <recommendedName>
        <fullName evidence="8">Insulin-like domain-containing protein</fullName>
    </recommendedName>
</protein>
<dbReference type="EMBL" id="JAACXV010000097">
    <property type="protein sequence ID" value="KAF7283589.1"/>
    <property type="molecule type" value="Genomic_DNA"/>
</dbReference>
<feature type="domain" description="Insulin-like" evidence="8">
    <location>
        <begin position="29"/>
        <end position="127"/>
    </location>
</feature>
<evidence type="ECO:0000259" key="8">
    <source>
        <dbReference type="SMART" id="SM00078"/>
    </source>
</evidence>
<evidence type="ECO:0000256" key="4">
    <source>
        <dbReference type="ARBA" id="ARBA00022729"/>
    </source>
</evidence>
<gene>
    <name evidence="9" type="ORF">GWI33_023380</name>
</gene>
<dbReference type="Proteomes" id="UP000625711">
    <property type="component" value="Unassembled WGS sequence"/>
</dbReference>
<comment type="subunit">
    <text evidence="2">Heterodimer of a B chain and an A chain linked by two disulfide bonds.</text>
</comment>
<dbReference type="OrthoDB" id="6330326at2759"/>
<comment type="similarity">
    <text evidence="1 6">Belongs to the insulin family.</text>
</comment>
<comment type="subcellular location">
    <subcellularLocation>
        <location evidence="6">Secreted</location>
    </subcellularLocation>
</comment>
<name>A0A834MM53_RHYFE</name>
<dbReference type="InterPro" id="IPR022352">
    <property type="entry name" value="Ins/IGF/rlx"/>
</dbReference>
<evidence type="ECO:0000313" key="9">
    <source>
        <dbReference type="EMBL" id="KAF7283589.1"/>
    </source>
</evidence>
<organism evidence="9 10">
    <name type="scientific">Rhynchophorus ferrugineus</name>
    <name type="common">Red palm weevil</name>
    <name type="synonym">Curculio ferrugineus</name>
    <dbReference type="NCBI Taxonomy" id="354439"/>
    <lineage>
        <taxon>Eukaryota</taxon>
        <taxon>Metazoa</taxon>
        <taxon>Ecdysozoa</taxon>
        <taxon>Arthropoda</taxon>
        <taxon>Hexapoda</taxon>
        <taxon>Insecta</taxon>
        <taxon>Pterygota</taxon>
        <taxon>Neoptera</taxon>
        <taxon>Endopterygota</taxon>
        <taxon>Coleoptera</taxon>
        <taxon>Polyphaga</taxon>
        <taxon>Cucujiformia</taxon>
        <taxon>Curculionidae</taxon>
        <taxon>Dryophthorinae</taxon>
        <taxon>Rhynchophorus</taxon>
    </lineage>
</organism>
<reference evidence="9" key="1">
    <citation type="submission" date="2020-08" db="EMBL/GenBank/DDBJ databases">
        <title>Genome sequencing and assembly of the red palm weevil Rhynchophorus ferrugineus.</title>
        <authorList>
            <person name="Dias G.B."/>
            <person name="Bergman C.M."/>
            <person name="Manee M."/>
        </authorList>
    </citation>
    <scope>NUCLEOTIDE SEQUENCE</scope>
    <source>
        <strain evidence="9">AA-2017</strain>
        <tissue evidence="9">Whole larva</tissue>
    </source>
</reference>
<dbReference type="SMART" id="SM00078">
    <property type="entry name" value="IlGF"/>
    <property type="match status" value="1"/>
</dbReference>
<dbReference type="Pfam" id="PF00049">
    <property type="entry name" value="Insulin"/>
    <property type="match status" value="1"/>
</dbReference>
<dbReference type="InterPro" id="IPR022353">
    <property type="entry name" value="Insulin_CS"/>
</dbReference>
<evidence type="ECO:0000256" key="5">
    <source>
        <dbReference type="ARBA" id="ARBA00023157"/>
    </source>
</evidence>
<keyword evidence="6" id="KW-0964">Secreted</keyword>
<dbReference type="SUPFAM" id="SSF56994">
    <property type="entry name" value="Insulin-like"/>
    <property type="match status" value="1"/>
</dbReference>
<dbReference type="PANTHER" id="PTHR13647">
    <property type="entry name" value="INSULIN-LIKE PEPTIDE 2-RELATED"/>
    <property type="match status" value="1"/>
</dbReference>
<dbReference type="GO" id="GO:0005179">
    <property type="term" value="F:hormone activity"/>
    <property type="evidence" value="ECO:0007669"/>
    <property type="project" value="InterPro"/>
</dbReference>
<dbReference type="Gene3D" id="1.10.100.10">
    <property type="entry name" value="Insulin-like"/>
    <property type="match status" value="1"/>
</dbReference>
<dbReference type="GO" id="GO:0005576">
    <property type="term" value="C:extracellular region"/>
    <property type="evidence" value="ECO:0007669"/>
    <property type="project" value="UniProtKB-SubCell"/>
</dbReference>
<feature type="chain" id="PRO_5032301622" description="Insulin-like domain-containing protein" evidence="7">
    <location>
        <begin position="20"/>
        <end position="129"/>
    </location>
</feature>
<evidence type="ECO:0000256" key="7">
    <source>
        <dbReference type="SAM" id="SignalP"/>
    </source>
</evidence>
<dbReference type="PRINTS" id="PR00276">
    <property type="entry name" value="INSULINFAMLY"/>
</dbReference>
<evidence type="ECO:0000256" key="6">
    <source>
        <dbReference type="RuleBase" id="RU000406"/>
    </source>
</evidence>
<comment type="caution">
    <text evidence="9">The sequence shown here is derived from an EMBL/GenBank/DDBJ whole genome shotgun (WGS) entry which is preliminary data.</text>
</comment>
<dbReference type="InterPro" id="IPR016179">
    <property type="entry name" value="Insulin-like"/>
</dbReference>
<proteinExistence type="inferred from homology"/>
<dbReference type="AlphaFoldDB" id="A0A834MM53"/>
<evidence type="ECO:0000313" key="10">
    <source>
        <dbReference type="Proteomes" id="UP000625711"/>
    </source>
</evidence>
<keyword evidence="10" id="KW-1185">Reference proteome</keyword>
<feature type="signal peptide" evidence="7">
    <location>
        <begin position="1"/>
        <end position="19"/>
    </location>
</feature>
<keyword evidence="4 7" id="KW-0732">Signal</keyword>
<dbReference type="InterPro" id="IPR036438">
    <property type="entry name" value="Insulin-like_sf"/>
</dbReference>
<sequence>MKIVLVFVALITFIDMIQSSTLHLYKTEGKFCGDRLERMMSSVCKDYYNSPSKRASHNAIASIYPNIFNYDDYYNSASDSDSNSLTWRDSSYVAPKSLSEFTEIRKREVIKECCLKACSVDTLLLYCQG</sequence>
<keyword evidence="5" id="KW-1015">Disulfide bond</keyword>
<evidence type="ECO:0000256" key="1">
    <source>
        <dbReference type="ARBA" id="ARBA00009034"/>
    </source>
</evidence>
<accession>A0A834MM53</accession>